<evidence type="ECO:0000313" key="1">
    <source>
        <dbReference type="EMBL" id="MCZ4242392.1"/>
    </source>
</evidence>
<reference evidence="1" key="1">
    <citation type="submission" date="2022-12" db="EMBL/GenBank/DDBJ databases">
        <title>Genome sequence of HCMS5-2.</title>
        <authorList>
            <person name="Woo H."/>
        </authorList>
    </citation>
    <scope>NUCLEOTIDE SEQUENCE</scope>
    <source>
        <strain evidence="1">HCMS5-2</strain>
    </source>
</reference>
<dbReference type="EMBL" id="JAPWGM010000001">
    <property type="protein sequence ID" value="MCZ4242392.1"/>
    <property type="molecule type" value="Genomic_DNA"/>
</dbReference>
<proteinExistence type="predicted"/>
<dbReference type="RefSeq" id="WP_269425512.1">
    <property type="nucleotide sequence ID" value="NZ_JAPWGM010000001.1"/>
</dbReference>
<evidence type="ECO:0000313" key="2">
    <source>
        <dbReference type="Proteomes" id="UP001144347"/>
    </source>
</evidence>
<name>A0ABT4L399_9SPHI</name>
<dbReference type="Proteomes" id="UP001144347">
    <property type="component" value="Unassembled WGS sequence"/>
</dbReference>
<accession>A0ABT4L399</accession>
<evidence type="ECO:0008006" key="3">
    <source>
        <dbReference type="Google" id="ProtNLM"/>
    </source>
</evidence>
<keyword evidence="2" id="KW-1185">Reference proteome</keyword>
<protein>
    <recommendedName>
        <fullName evidence="3">Type VI secretion system, VipA, VC_A0107 or Hcp2</fullName>
    </recommendedName>
</protein>
<sequence>MSNYSYGIGGNEVTVDANEAIQQIQHNKTLLVSKLTAEDPIQPEAISGLKTIEDVFRHFNPSVEVEMESLDGATSKENVSFQNLGDFSPINITRQSSYLRNQSLKEQQYNKINKQLKVNKVLKSMLENEETKGAVIEALKQLAQELENNK</sequence>
<organism evidence="1 2">
    <name type="scientific">Pedobacter punctiformis</name>
    <dbReference type="NCBI Taxonomy" id="3004097"/>
    <lineage>
        <taxon>Bacteria</taxon>
        <taxon>Pseudomonadati</taxon>
        <taxon>Bacteroidota</taxon>
        <taxon>Sphingobacteriia</taxon>
        <taxon>Sphingobacteriales</taxon>
        <taxon>Sphingobacteriaceae</taxon>
        <taxon>Pedobacter</taxon>
    </lineage>
</organism>
<gene>
    <name evidence="1" type="ORF">O0955_00120</name>
</gene>
<comment type="caution">
    <text evidence="1">The sequence shown here is derived from an EMBL/GenBank/DDBJ whole genome shotgun (WGS) entry which is preliminary data.</text>
</comment>